<gene>
    <name evidence="3" type="ORF">LSALG_LOCUS11205</name>
</gene>
<feature type="transmembrane region" description="Helical" evidence="1">
    <location>
        <begin position="12"/>
        <end position="35"/>
    </location>
</feature>
<keyword evidence="1" id="KW-0812">Transmembrane</keyword>
<feature type="domain" description="At2g35280-like TPR" evidence="2">
    <location>
        <begin position="66"/>
        <end position="162"/>
    </location>
</feature>
<protein>
    <recommendedName>
        <fullName evidence="2">At2g35280-like TPR domain-containing protein</fullName>
    </recommendedName>
</protein>
<organism evidence="3 4">
    <name type="scientific">Lactuca saligna</name>
    <name type="common">Willowleaf lettuce</name>
    <dbReference type="NCBI Taxonomy" id="75948"/>
    <lineage>
        <taxon>Eukaryota</taxon>
        <taxon>Viridiplantae</taxon>
        <taxon>Streptophyta</taxon>
        <taxon>Embryophyta</taxon>
        <taxon>Tracheophyta</taxon>
        <taxon>Spermatophyta</taxon>
        <taxon>Magnoliopsida</taxon>
        <taxon>eudicotyledons</taxon>
        <taxon>Gunneridae</taxon>
        <taxon>Pentapetalae</taxon>
        <taxon>asterids</taxon>
        <taxon>campanulids</taxon>
        <taxon>Asterales</taxon>
        <taxon>Asteraceae</taxon>
        <taxon>Cichorioideae</taxon>
        <taxon>Cichorieae</taxon>
        <taxon>Lactucinae</taxon>
        <taxon>Lactuca</taxon>
    </lineage>
</organism>
<evidence type="ECO:0000259" key="2">
    <source>
        <dbReference type="Pfam" id="PF23310"/>
    </source>
</evidence>
<proteinExistence type="predicted"/>
<keyword evidence="1" id="KW-0472">Membrane</keyword>
<keyword evidence="4" id="KW-1185">Reference proteome</keyword>
<dbReference type="AlphaFoldDB" id="A0AA35Y870"/>
<evidence type="ECO:0000313" key="3">
    <source>
        <dbReference type="EMBL" id="CAI9270914.1"/>
    </source>
</evidence>
<evidence type="ECO:0000313" key="4">
    <source>
        <dbReference type="Proteomes" id="UP001177003"/>
    </source>
</evidence>
<name>A0AA35Y870_LACSI</name>
<accession>A0AA35Y870</accession>
<sequence length="177" mass="20404">MDAIWAIGQHGCCLWCPWLTYGPFVNMVVAYGVLGGHTGNWSTWLFLMVSIFDIWMTYGPLVNMLHFRVCSDQKHTIVNKCIEMRNPNILFRNGLMKLFFLEAEYEGKTMLEEASALGHLDSTFVLGMMLMGEGRHGKHEALNMLNNAYRRAKGKWNLRETCSKVHLHLNREGRKHV</sequence>
<dbReference type="Proteomes" id="UP001177003">
    <property type="component" value="Chromosome 2"/>
</dbReference>
<keyword evidence="1" id="KW-1133">Transmembrane helix</keyword>
<reference evidence="3" key="1">
    <citation type="submission" date="2023-04" db="EMBL/GenBank/DDBJ databases">
        <authorList>
            <person name="Vijverberg K."/>
            <person name="Xiong W."/>
            <person name="Schranz E."/>
        </authorList>
    </citation>
    <scope>NUCLEOTIDE SEQUENCE</scope>
</reference>
<dbReference type="EMBL" id="OX465078">
    <property type="protein sequence ID" value="CAI9270914.1"/>
    <property type="molecule type" value="Genomic_DNA"/>
</dbReference>
<dbReference type="Pfam" id="PF23310">
    <property type="entry name" value="TPR_27"/>
    <property type="match status" value="1"/>
</dbReference>
<evidence type="ECO:0000256" key="1">
    <source>
        <dbReference type="SAM" id="Phobius"/>
    </source>
</evidence>
<dbReference type="InterPro" id="IPR057136">
    <property type="entry name" value="At2g35280_TPR_dom"/>
</dbReference>
<feature type="transmembrane region" description="Helical" evidence="1">
    <location>
        <begin position="41"/>
        <end position="58"/>
    </location>
</feature>